<gene>
    <name evidence="2" type="ORF">IPO85_15960</name>
</gene>
<dbReference type="Pfam" id="PF00575">
    <property type="entry name" value="S1"/>
    <property type="match status" value="1"/>
</dbReference>
<dbReference type="SUPFAM" id="SSF158832">
    <property type="entry name" value="Tex N-terminal region-like"/>
    <property type="match status" value="1"/>
</dbReference>
<dbReference type="InterPro" id="IPR012337">
    <property type="entry name" value="RNaseH-like_sf"/>
</dbReference>
<dbReference type="InterPro" id="IPR023319">
    <property type="entry name" value="Tex-like_HTH_dom_sf"/>
</dbReference>
<evidence type="ECO:0000313" key="2">
    <source>
        <dbReference type="EMBL" id="MBK9718973.1"/>
    </source>
</evidence>
<dbReference type="InterPro" id="IPR050437">
    <property type="entry name" value="Ribos_protein_bS1-like"/>
</dbReference>
<dbReference type="CDD" id="cd05685">
    <property type="entry name" value="S1_Tex"/>
    <property type="match status" value="1"/>
</dbReference>
<dbReference type="Pfam" id="PF17674">
    <property type="entry name" value="HHH_9"/>
    <property type="match status" value="1"/>
</dbReference>
<organism evidence="2 3">
    <name type="scientific">Candidatus Defluviibacterium haderslevense</name>
    <dbReference type="NCBI Taxonomy" id="2981993"/>
    <lineage>
        <taxon>Bacteria</taxon>
        <taxon>Pseudomonadati</taxon>
        <taxon>Bacteroidota</taxon>
        <taxon>Saprospiria</taxon>
        <taxon>Saprospirales</taxon>
        <taxon>Saprospiraceae</taxon>
        <taxon>Candidatus Defluviibacterium</taxon>
    </lineage>
</organism>
<dbReference type="Pfam" id="PF09371">
    <property type="entry name" value="Tex_N"/>
    <property type="match status" value="1"/>
</dbReference>
<dbReference type="InterPro" id="IPR003029">
    <property type="entry name" value="S1_domain"/>
</dbReference>
<dbReference type="FunFam" id="1.10.150.310:FF:000001">
    <property type="entry name" value="RNA-binding transcriptional accessory protein"/>
    <property type="match status" value="1"/>
</dbReference>
<dbReference type="InterPro" id="IPR041692">
    <property type="entry name" value="HHH_9"/>
</dbReference>
<dbReference type="InterPro" id="IPR055179">
    <property type="entry name" value="Tex-like_central_region"/>
</dbReference>
<dbReference type="Gene3D" id="1.10.3500.10">
    <property type="entry name" value="Tex N-terminal region-like"/>
    <property type="match status" value="1"/>
</dbReference>
<accession>A0A9D7SBX2</accession>
<dbReference type="EMBL" id="JADKFW010000014">
    <property type="protein sequence ID" value="MBK9718973.1"/>
    <property type="molecule type" value="Genomic_DNA"/>
</dbReference>
<dbReference type="PROSITE" id="PS50126">
    <property type="entry name" value="S1"/>
    <property type="match status" value="1"/>
</dbReference>
<dbReference type="SUPFAM" id="SSF47781">
    <property type="entry name" value="RuvA domain 2-like"/>
    <property type="match status" value="2"/>
</dbReference>
<dbReference type="GO" id="GO:0005737">
    <property type="term" value="C:cytoplasm"/>
    <property type="evidence" value="ECO:0007669"/>
    <property type="project" value="UniProtKB-ARBA"/>
</dbReference>
<dbReference type="GO" id="GO:0003735">
    <property type="term" value="F:structural constituent of ribosome"/>
    <property type="evidence" value="ECO:0007669"/>
    <property type="project" value="TreeGrafter"/>
</dbReference>
<dbReference type="Gene3D" id="1.10.150.310">
    <property type="entry name" value="Tex RuvX-like domain-like"/>
    <property type="match status" value="1"/>
</dbReference>
<dbReference type="InterPro" id="IPR018974">
    <property type="entry name" value="Tex-like_N"/>
</dbReference>
<dbReference type="FunFam" id="1.10.10.650:FF:000001">
    <property type="entry name" value="S1 RNA-binding domain 1"/>
    <property type="match status" value="1"/>
</dbReference>
<dbReference type="GO" id="GO:0006412">
    <property type="term" value="P:translation"/>
    <property type="evidence" value="ECO:0007669"/>
    <property type="project" value="TreeGrafter"/>
</dbReference>
<evidence type="ECO:0000313" key="3">
    <source>
        <dbReference type="Proteomes" id="UP000808349"/>
    </source>
</evidence>
<dbReference type="InterPro" id="IPR006641">
    <property type="entry name" value="YqgF/RNaseH-like_dom"/>
</dbReference>
<evidence type="ECO:0000259" key="1">
    <source>
        <dbReference type="PROSITE" id="PS50126"/>
    </source>
</evidence>
<name>A0A9D7SBX2_9BACT</name>
<comment type="caution">
    <text evidence="2">The sequence shown here is derived from an EMBL/GenBank/DDBJ whole genome shotgun (WGS) entry which is preliminary data.</text>
</comment>
<dbReference type="InterPro" id="IPR044146">
    <property type="entry name" value="S1_Tex"/>
</dbReference>
<dbReference type="Pfam" id="PF22706">
    <property type="entry name" value="Tex_central_region"/>
    <property type="match status" value="1"/>
</dbReference>
<dbReference type="Pfam" id="PF16921">
    <property type="entry name" value="Tex_YqgF"/>
    <property type="match status" value="1"/>
</dbReference>
<dbReference type="SUPFAM" id="SSF53098">
    <property type="entry name" value="Ribonuclease H-like"/>
    <property type="match status" value="1"/>
</dbReference>
<dbReference type="PANTHER" id="PTHR10724:SF10">
    <property type="entry name" value="S1 RNA-BINDING DOMAIN-CONTAINING PROTEIN 1"/>
    <property type="match status" value="1"/>
</dbReference>
<dbReference type="InterPro" id="IPR023323">
    <property type="entry name" value="Tex-like_dom_sf"/>
</dbReference>
<feature type="domain" description="S1 motif" evidence="1">
    <location>
        <begin position="637"/>
        <end position="706"/>
    </location>
</feature>
<proteinExistence type="predicted"/>
<dbReference type="Pfam" id="PF12836">
    <property type="entry name" value="HHH_3"/>
    <property type="match status" value="1"/>
</dbReference>
<dbReference type="SMART" id="SM00316">
    <property type="entry name" value="S1"/>
    <property type="match status" value="1"/>
</dbReference>
<dbReference type="PANTHER" id="PTHR10724">
    <property type="entry name" value="30S RIBOSOMAL PROTEIN S1"/>
    <property type="match status" value="1"/>
</dbReference>
<dbReference type="InterPro" id="IPR010994">
    <property type="entry name" value="RuvA_2-like"/>
</dbReference>
<dbReference type="FunFam" id="2.40.50.140:FF:000051">
    <property type="entry name" value="RNA-binding transcriptional accessory protein"/>
    <property type="match status" value="1"/>
</dbReference>
<dbReference type="Proteomes" id="UP000808349">
    <property type="component" value="Unassembled WGS sequence"/>
</dbReference>
<dbReference type="GO" id="GO:0006139">
    <property type="term" value="P:nucleobase-containing compound metabolic process"/>
    <property type="evidence" value="ECO:0007669"/>
    <property type="project" value="InterPro"/>
</dbReference>
<dbReference type="FunFam" id="3.30.420.140:FF:000001">
    <property type="entry name" value="RNA-binding transcriptional accessory protein"/>
    <property type="match status" value="1"/>
</dbReference>
<dbReference type="InterPro" id="IPR037027">
    <property type="entry name" value="YqgF/RNaseH-like_dom_sf"/>
</dbReference>
<dbReference type="InterPro" id="IPR012340">
    <property type="entry name" value="NA-bd_OB-fold"/>
</dbReference>
<dbReference type="Gene3D" id="3.30.420.140">
    <property type="entry name" value="YqgF/RNase H-like domain"/>
    <property type="match status" value="1"/>
</dbReference>
<dbReference type="SUPFAM" id="SSF50249">
    <property type="entry name" value="Nucleic acid-binding proteins"/>
    <property type="match status" value="1"/>
</dbReference>
<dbReference type="AlphaFoldDB" id="A0A9D7SBX2"/>
<sequence>METEIIGDVVKKLNLRFAQVKNVIELLAQGSTIPFIARYRKELTGSLDEVQIRDIQKSYQDLLDLKERKLFVLKTIEEQGQLTQELEHKILHAIDLMALEDLYAPYKKKKKTKADIAKEHGLQPLADLLLLQLKEDFYPKLNNYYSDLFFDDEMVLRGARDIIAEMVHQNDTLRNVMRNLFMQSALITSKVIKSKEIEAVKFKDYFQYSELLKKCPSHRYLALCRGEDEKMLRVSLEVDDDRMLNTIFHQYLKNNSQASQQVKLAIEESYDRLLKPLLIAQVRQIIKEQSDDIAIKVFAKNLKQLLLEAPLGQKHVLAIDPGYRSGCKIVCLDSTGSLLAYETIYPHPPVDERAKGLQIIRSLVKNFNVTDIAIGDGTAGKETLEWLQESLQLPEVNLHSISEQGASIYSASDLARAEFPDLDVTIRGAISIGRRLMDPLAELIKIDPKSIGVGQYQHDVNQKLLREHLDDVVLFCVNAVGVNLNTASSYLLSYVSGLSAALSEQIVQYRMQHGAFESREALKRVPRLGPKAFEQCAGFLRIRNGKQILDNTGIHPERYELIEKISKDLGLSKEELIRSKNLNKQIKLDQYISNDIGVETLTDIIKELEKPGLDPRGGFSFFAFDPSIKKIEDLNEGMVLPAIVTNLTKFGAFVDLGIKTTGLIHVSEMSSKFINDPSEVLTLREKIYAKVIQIDLTRGRILMSIKDISWRYVESMNSN</sequence>
<dbReference type="InterPro" id="IPR032639">
    <property type="entry name" value="Tex_YqgF"/>
</dbReference>
<dbReference type="Gene3D" id="2.40.50.140">
    <property type="entry name" value="Nucleic acid-binding proteins"/>
    <property type="match status" value="1"/>
</dbReference>
<reference evidence="2 3" key="1">
    <citation type="submission" date="2020-10" db="EMBL/GenBank/DDBJ databases">
        <title>Connecting structure to function with the recovery of over 1000 high-quality activated sludge metagenome-assembled genomes encoding full-length rRNA genes using long-read sequencing.</title>
        <authorList>
            <person name="Singleton C.M."/>
            <person name="Petriglieri F."/>
            <person name="Kristensen J.M."/>
            <person name="Kirkegaard R.H."/>
            <person name="Michaelsen T.Y."/>
            <person name="Andersen M.H."/>
            <person name="Karst S.M."/>
            <person name="Dueholm M.S."/>
            <person name="Nielsen P.H."/>
            <person name="Albertsen M."/>
        </authorList>
    </citation>
    <scope>NUCLEOTIDE SEQUENCE [LARGE SCALE GENOMIC DNA]</scope>
    <source>
        <strain evidence="2">Ribe_18-Q3-R11-54_BAT3C.373</strain>
    </source>
</reference>
<protein>
    <submittedName>
        <fullName evidence="2">RNA-binding transcriptional accessory protein</fullName>
    </submittedName>
</protein>
<dbReference type="GO" id="GO:0003729">
    <property type="term" value="F:mRNA binding"/>
    <property type="evidence" value="ECO:0007669"/>
    <property type="project" value="TreeGrafter"/>
</dbReference>
<dbReference type="Gene3D" id="1.10.10.650">
    <property type="entry name" value="RuvA domain 2-like"/>
    <property type="match status" value="1"/>
</dbReference>
<dbReference type="SMART" id="SM00732">
    <property type="entry name" value="YqgFc"/>
    <property type="match status" value="1"/>
</dbReference>